<evidence type="ECO:0000259" key="3">
    <source>
        <dbReference type="Pfam" id="PF00501"/>
    </source>
</evidence>
<evidence type="ECO:0000313" key="5">
    <source>
        <dbReference type="Proteomes" id="UP000184383"/>
    </source>
</evidence>
<dbReference type="VEuPathDB" id="FungiDB:ASPWEDRAFT_166122"/>
<proteinExistence type="predicted"/>
<dbReference type="PANTHER" id="PTHR45527">
    <property type="entry name" value="NONRIBOSOMAL PEPTIDE SYNTHETASE"/>
    <property type="match status" value="1"/>
</dbReference>
<organism evidence="4 5">
    <name type="scientific">Aspergillus wentii DTO 134E9</name>
    <dbReference type="NCBI Taxonomy" id="1073089"/>
    <lineage>
        <taxon>Eukaryota</taxon>
        <taxon>Fungi</taxon>
        <taxon>Dikarya</taxon>
        <taxon>Ascomycota</taxon>
        <taxon>Pezizomycotina</taxon>
        <taxon>Eurotiomycetes</taxon>
        <taxon>Eurotiomycetidae</taxon>
        <taxon>Eurotiales</taxon>
        <taxon>Aspergillaceae</taxon>
        <taxon>Aspergillus</taxon>
        <taxon>Aspergillus subgen. Cremei</taxon>
    </lineage>
</organism>
<dbReference type="GO" id="GO:0005737">
    <property type="term" value="C:cytoplasm"/>
    <property type="evidence" value="ECO:0007669"/>
    <property type="project" value="TreeGrafter"/>
</dbReference>
<sequence length="120" mass="13201">MGRLKVTDASLTPVVVSQIYPRNVPTLKSLSIGGDAPTKEILSRWSSQVRLNNVYGTTETGVWDTVRSYMSPHDHPKHIGKGIGVTCWIVDPSNVQKLRPVGLKGELLIQCPYLGQGYLN</sequence>
<name>A0A1L9RYP6_ASPWE</name>
<dbReference type="InterPro" id="IPR000873">
    <property type="entry name" value="AMP-dep_synth/lig_dom"/>
</dbReference>
<reference evidence="5" key="1">
    <citation type="journal article" date="2017" name="Genome Biol.">
        <title>Comparative genomics reveals high biological diversity and specific adaptations in the industrially and medically important fungal genus Aspergillus.</title>
        <authorList>
            <person name="de Vries R.P."/>
            <person name="Riley R."/>
            <person name="Wiebenga A."/>
            <person name="Aguilar-Osorio G."/>
            <person name="Amillis S."/>
            <person name="Uchima C.A."/>
            <person name="Anderluh G."/>
            <person name="Asadollahi M."/>
            <person name="Askin M."/>
            <person name="Barry K."/>
            <person name="Battaglia E."/>
            <person name="Bayram O."/>
            <person name="Benocci T."/>
            <person name="Braus-Stromeyer S.A."/>
            <person name="Caldana C."/>
            <person name="Canovas D."/>
            <person name="Cerqueira G.C."/>
            <person name="Chen F."/>
            <person name="Chen W."/>
            <person name="Choi C."/>
            <person name="Clum A."/>
            <person name="Dos Santos R.A."/>
            <person name="Damasio A.R."/>
            <person name="Diallinas G."/>
            <person name="Emri T."/>
            <person name="Fekete E."/>
            <person name="Flipphi M."/>
            <person name="Freyberg S."/>
            <person name="Gallo A."/>
            <person name="Gournas C."/>
            <person name="Habgood R."/>
            <person name="Hainaut M."/>
            <person name="Harispe M.L."/>
            <person name="Henrissat B."/>
            <person name="Hilden K.S."/>
            <person name="Hope R."/>
            <person name="Hossain A."/>
            <person name="Karabika E."/>
            <person name="Karaffa L."/>
            <person name="Karanyi Z."/>
            <person name="Krasevec N."/>
            <person name="Kuo A."/>
            <person name="Kusch H."/>
            <person name="LaButti K."/>
            <person name="Lagendijk E.L."/>
            <person name="Lapidus A."/>
            <person name="Levasseur A."/>
            <person name="Lindquist E."/>
            <person name="Lipzen A."/>
            <person name="Logrieco A.F."/>
            <person name="MacCabe A."/>
            <person name="Maekelae M.R."/>
            <person name="Malavazi I."/>
            <person name="Melin P."/>
            <person name="Meyer V."/>
            <person name="Mielnichuk N."/>
            <person name="Miskei M."/>
            <person name="Molnar A.P."/>
            <person name="Mule G."/>
            <person name="Ngan C.Y."/>
            <person name="Orejas M."/>
            <person name="Orosz E."/>
            <person name="Ouedraogo J.P."/>
            <person name="Overkamp K.M."/>
            <person name="Park H.-S."/>
            <person name="Perrone G."/>
            <person name="Piumi F."/>
            <person name="Punt P.J."/>
            <person name="Ram A.F."/>
            <person name="Ramon A."/>
            <person name="Rauscher S."/>
            <person name="Record E."/>
            <person name="Riano-Pachon D.M."/>
            <person name="Robert V."/>
            <person name="Roehrig J."/>
            <person name="Ruller R."/>
            <person name="Salamov A."/>
            <person name="Salih N.S."/>
            <person name="Samson R.A."/>
            <person name="Sandor E."/>
            <person name="Sanguinetti M."/>
            <person name="Schuetze T."/>
            <person name="Sepcic K."/>
            <person name="Shelest E."/>
            <person name="Sherlock G."/>
            <person name="Sophianopoulou V."/>
            <person name="Squina F.M."/>
            <person name="Sun H."/>
            <person name="Susca A."/>
            <person name="Todd R.B."/>
            <person name="Tsang A."/>
            <person name="Unkles S.E."/>
            <person name="van de Wiele N."/>
            <person name="van Rossen-Uffink D."/>
            <person name="Oliveira J.V."/>
            <person name="Vesth T.C."/>
            <person name="Visser J."/>
            <person name="Yu J.-H."/>
            <person name="Zhou M."/>
            <person name="Andersen M.R."/>
            <person name="Archer D.B."/>
            <person name="Baker S.E."/>
            <person name="Benoit I."/>
            <person name="Brakhage A.A."/>
            <person name="Braus G.H."/>
            <person name="Fischer R."/>
            <person name="Frisvad J.C."/>
            <person name="Goldman G.H."/>
            <person name="Houbraken J."/>
            <person name="Oakley B."/>
            <person name="Pocsi I."/>
            <person name="Scazzocchio C."/>
            <person name="Seiboth B."/>
            <person name="vanKuyk P.A."/>
            <person name="Wortman J."/>
            <person name="Dyer P.S."/>
            <person name="Grigoriev I.V."/>
        </authorList>
    </citation>
    <scope>NUCLEOTIDE SEQUENCE [LARGE SCALE GENOMIC DNA]</scope>
    <source>
        <strain evidence="5">DTO 134E9</strain>
    </source>
</reference>
<dbReference type="GO" id="GO:0044550">
    <property type="term" value="P:secondary metabolite biosynthetic process"/>
    <property type="evidence" value="ECO:0007669"/>
    <property type="project" value="TreeGrafter"/>
</dbReference>
<dbReference type="GO" id="GO:0031177">
    <property type="term" value="F:phosphopantetheine binding"/>
    <property type="evidence" value="ECO:0007669"/>
    <property type="project" value="TreeGrafter"/>
</dbReference>
<dbReference type="AlphaFoldDB" id="A0A1L9RYP6"/>
<evidence type="ECO:0000256" key="1">
    <source>
        <dbReference type="ARBA" id="ARBA00022450"/>
    </source>
</evidence>
<gene>
    <name evidence="4" type="ORF">ASPWEDRAFT_166122</name>
</gene>
<feature type="domain" description="AMP-dependent synthetase/ligase" evidence="3">
    <location>
        <begin position="3"/>
        <end position="119"/>
    </location>
</feature>
<accession>A0A1L9RYP6</accession>
<evidence type="ECO:0000313" key="4">
    <source>
        <dbReference type="EMBL" id="OJJ40035.1"/>
    </source>
</evidence>
<dbReference type="Gene3D" id="3.40.50.12780">
    <property type="entry name" value="N-terminal domain of ligase-like"/>
    <property type="match status" value="1"/>
</dbReference>
<keyword evidence="1" id="KW-0596">Phosphopantetheine</keyword>
<dbReference type="Pfam" id="PF00501">
    <property type="entry name" value="AMP-binding"/>
    <property type="match status" value="1"/>
</dbReference>
<evidence type="ECO:0000256" key="2">
    <source>
        <dbReference type="ARBA" id="ARBA00022553"/>
    </source>
</evidence>
<dbReference type="SUPFAM" id="SSF56801">
    <property type="entry name" value="Acetyl-CoA synthetase-like"/>
    <property type="match status" value="1"/>
</dbReference>
<dbReference type="InterPro" id="IPR042099">
    <property type="entry name" value="ANL_N_sf"/>
</dbReference>
<dbReference type="GO" id="GO:0043041">
    <property type="term" value="P:amino acid activation for nonribosomal peptide biosynthetic process"/>
    <property type="evidence" value="ECO:0007669"/>
    <property type="project" value="TreeGrafter"/>
</dbReference>
<dbReference type="Proteomes" id="UP000184383">
    <property type="component" value="Unassembled WGS sequence"/>
</dbReference>
<dbReference type="STRING" id="1073089.A0A1L9RYP6"/>
<dbReference type="EMBL" id="KV878209">
    <property type="protein sequence ID" value="OJJ40035.1"/>
    <property type="molecule type" value="Genomic_DNA"/>
</dbReference>
<dbReference type="OrthoDB" id="416786at2759"/>
<protein>
    <recommendedName>
        <fullName evidence="3">AMP-dependent synthetase/ligase domain-containing protein</fullName>
    </recommendedName>
</protein>
<dbReference type="RefSeq" id="XP_040693711.1">
    <property type="nucleotide sequence ID" value="XM_040829940.1"/>
</dbReference>
<dbReference type="GeneID" id="63745788"/>
<dbReference type="PANTHER" id="PTHR45527:SF12">
    <property type="entry name" value="NONRIBOSOMAL PEPTIDE SYNTHETASE IVOA"/>
    <property type="match status" value="1"/>
</dbReference>
<keyword evidence="5" id="KW-1185">Reference proteome</keyword>
<keyword evidence="2" id="KW-0597">Phosphoprotein</keyword>